<feature type="compositionally biased region" description="Basic and acidic residues" evidence="1">
    <location>
        <begin position="729"/>
        <end position="738"/>
    </location>
</feature>
<dbReference type="OrthoDB" id="3004867at2759"/>
<name>A0A9P7S3S3_9AGAR</name>
<feature type="compositionally biased region" description="Basic and acidic residues" evidence="1">
    <location>
        <begin position="505"/>
        <end position="517"/>
    </location>
</feature>
<feature type="compositionally biased region" description="Pro residues" evidence="1">
    <location>
        <begin position="576"/>
        <end position="587"/>
    </location>
</feature>
<feature type="compositionally biased region" description="Basic and acidic residues" evidence="1">
    <location>
        <begin position="879"/>
        <end position="890"/>
    </location>
</feature>
<feature type="region of interest" description="Disordered" evidence="1">
    <location>
        <begin position="782"/>
        <end position="968"/>
    </location>
</feature>
<proteinExistence type="predicted"/>
<dbReference type="EMBL" id="CM032183">
    <property type="protein sequence ID" value="KAG7094725.1"/>
    <property type="molecule type" value="Genomic_DNA"/>
</dbReference>
<feature type="compositionally biased region" description="Polar residues" evidence="1">
    <location>
        <begin position="693"/>
        <end position="725"/>
    </location>
</feature>
<dbReference type="GeneID" id="66074621"/>
<feature type="compositionally biased region" description="Polar residues" evidence="1">
    <location>
        <begin position="337"/>
        <end position="360"/>
    </location>
</feature>
<keyword evidence="5" id="KW-1185">Reference proteome</keyword>
<sequence>MFDDTSMYSPLSRLFVILLLLFSVQARTLPSRNVTVDDSDPQIFYSPGWKECKTLNTERMEFGKKCHWSDRDDAYAEFTFIGVAVYLLSPSWMYPVRVQITVDSDLVDFQDWEISRGRENIAWAVSGLENGTHTLRIEKGEQAQYVVLEALIYTSTTIPGPGSRYHHARSFEASSPDQTSLLNTSTPSITTLYRRDDQQSKQPVIVGAVVGLCIALIGVGLAIVFIRYRKTILAKYGHLIGIPTIVGDETLPTDSTTRSPQMAPTRFSTPLHAAFTAPETEARNARPAMPGFDPGTMRHEKALPSPPSQTSSTTPTSIFARNLSRLGSKRRLPGPSLTVQVINSGDNLKTNPTKSTSSSFFPKPVHETENCPTRSNRSYSVISQLDGGSEKPLQEPKNPHPPRSEMLPSSTIAGSRPTDETQGKGVPNNPRHGSQSSASTGMDTESPLSSSPEILGKHHFPPRNSLKNLSVRTQLTSITETPIPGRSSATDSPSSSKSVKPPFKRKSDGRLRVEKDKQRRRHRRVLVSPSGPRDLYSDLSSRPSSRVVSSVSNSARASTIMDLEPSINPVHMPRNLPRPLPPRPNIPTPSSTENRSETPLPPYPIGSELLPLYFEKSKRVSRKSLRPPPFSATSNRHFLPSPPPSATSSGDIDIAPVNQTTPLPRPLPVVVEKRASRISPRKLPNRPRAFTDSAPSNTRLPTTTHNKQNRSIDLPLSQQARNPATSLVPKEEVPKDAPKVNQVKPKKSSDSSVSAVSSASRLQRAPFLQSRSAPLFTMQDLLLDSERHPPTSVPSTPQLNSWSDSGTYRYTKSIPGVEDDTERSETGTSGDDRLASSWSTLLPAPSGPLTSTTPLNIVSVEKRKISRVPPPLIKLDPTIPEKAEVQERDQSSPSLATVSRIPTTARVNIPPPPHTPPPPTPPTPPTPRRRAKVWDDLGRRRGDRITPPTRDDSLFATTTNMGGSAYSV</sequence>
<feature type="compositionally biased region" description="Polar residues" evidence="1">
    <location>
        <begin position="431"/>
        <end position="452"/>
    </location>
</feature>
<evidence type="ECO:0000256" key="2">
    <source>
        <dbReference type="SAM" id="Phobius"/>
    </source>
</evidence>
<keyword evidence="2" id="KW-0812">Transmembrane</keyword>
<keyword evidence="2" id="KW-0472">Membrane</keyword>
<protein>
    <submittedName>
        <fullName evidence="4">Uncharacterized protein</fullName>
    </submittedName>
</protein>
<evidence type="ECO:0000313" key="5">
    <source>
        <dbReference type="Proteomes" id="UP001049176"/>
    </source>
</evidence>
<feature type="compositionally biased region" description="Polar residues" evidence="1">
    <location>
        <begin position="793"/>
        <end position="810"/>
    </location>
</feature>
<evidence type="ECO:0000256" key="3">
    <source>
        <dbReference type="SAM" id="SignalP"/>
    </source>
</evidence>
<dbReference type="Gene3D" id="2.60.120.260">
    <property type="entry name" value="Galactose-binding domain-like"/>
    <property type="match status" value="1"/>
</dbReference>
<organism evidence="4 5">
    <name type="scientific">Marasmius oreades</name>
    <name type="common">fairy-ring Marasmius</name>
    <dbReference type="NCBI Taxonomy" id="181124"/>
    <lineage>
        <taxon>Eukaryota</taxon>
        <taxon>Fungi</taxon>
        <taxon>Dikarya</taxon>
        <taxon>Basidiomycota</taxon>
        <taxon>Agaricomycotina</taxon>
        <taxon>Agaricomycetes</taxon>
        <taxon>Agaricomycetidae</taxon>
        <taxon>Agaricales</taxon>
        <taxon>Marasmiineae</taxon>
        <taxon>Marasmiaceae</taxon>
        <taxon>Marasmius</taxon>
    </lineage>
</organism>
<keyword evidence="2" id="KW-1133">Transmembrane helix</keyword>
<feature type="compositionally biased region" description="Basic and acidic residues" evidence="1">
    <location>
        <begin position="388"/>
        <end position="398"/>
    </location>
</feature>
<dbReference type="RefSeq" id="XP_043011195.1">
    <property type="nucleotide sequence ID" value="XM_043150110.1"/>
</dbReference>
<feature type="compositionally biased region" description="Pro residues" evidence="1">
    <location>
        <begin position="909"/>
        <end position="926"/>
    </location>
</feature>
<evidence type="ECO:0000313" key="4">
    <source>
        <dbReference type="EMBL" id="KAG7094725.1"/>
    </source>
</evidence>
<feature type="transmembrane region" description="Helical" evidence="2">
    <location>
        <begin position="204"/>
        <end position="226"/>
    </location>
</feature>
<dbReference type="KEGG" id="more:E1B28_005545"/>
<comment type="caution">
    <text evidence="4">The sequence shown here is derived from an EMBL/GenBank/DDBJ whole genome shotgun (WGS) entry which is preliminary data.</text>
</comment>
<gene>
    <name evidence="4" type="ORF">E1B28_005545</name>
</gene>
<keyword evidence="3" id="KW-0732">Signal</keyword>
<feature type="compositionally biased region" description="Low complexity" evidence="1">
    <location>
        <begin position="750"/>
        <end position="760"/>
    </location>
</feature>
<feature type="compositionally biased region" description="Polar residues" evidence="1">
    <location>
        <begin position="955"/>
        <end position="968"/>
    </location>
</feature>
<feature type="region of interest" description="Disordered" evidence="1">
    <location>
        <begin position="278"/>
        <end position="607"/>
    </location>
</feature>
<accession>A0A9P7S3S3</accession>
<feature type="compositionally biased region" description="Basic and acidic residues" evidence="1">
    <location>
        <begin position="932"/>
        <end position="953"/>
    </location>
</feature>
<feature type="compositionally biased region" description="Polar residues" evidence="1">
    <location>
        <begin position="891"/>
        <end position="906"/>
    </location>
</feature>
<feature type="signal peptide" evidence="3">
    <location>
        <begin position="1"/>
        <end position="26"/>
    </location>
</feature>
<reference evidence="4" key="1">
    <citation type="journal article" date="2021" name="Genome Biol. Evol.">
        <title>The assembled and annotated genome of the fairy-ring fungus Marasmius oreades.</title>
        <authorList>
            <person name="Hiltunen M."/>
            <person name="Ament-Velasquez S.L."/>
            <person name="Johannesson H."/>
        </authorList>
    </citation>
    <scope>NUCLEOTIDE SEQUENCE</scope>
    <source>
        <strain evidence="4">03SP1</strain>
    </source>
</reference>
<feature type="chain" id="PRO_5040373781" evidence="3">
    <location>
        <begin position="27"/>
        <end position="968"/>
    </location>
</feature>
<evidence type="ECO:0000256" key="1">
    <source>
        <dbReference type="SAM" id="MobiDB-lite"/>
    </source>
</evidence>
<dbReference type="Proteomes" id="UP001049176">
    <property type="component" value="Chromosome 3"/>
</dbReference>
<feature type="region of interest" description="Disordered" evidence="1">
    <location>
        <begin position="620"/>
        <end position="770"/>
    </location>
</feature>
<dbReference type="AlphaFoldDB" id="A0A9P7S3S3"/>
<feature type="compositionally biased region" description="Polar residues" evidence="1">
    <location>
        <begin position="370"/>
        <end position="383"/>
    </location>
</feature>
<feature type="compositionally biased region" description="Low complexity" evidence="1">
    <location>
        <begin position="487"/>
        <end position="501"/>
    </location>
</feature>
<feature type="compositionally biased region" description="Low complexity" evidence="1">
    <location>
        <begin position="308"/>
        <end position="317"/>
    </location>
</feature>
<feature type="compositionally biased region" description="Low complexity" evidence="1">
    <location>
        <begin position="540"/>
        <end position="558"/>
    </location>
</feature>
<feature type="compositionally biased region" description="Polar residues" evidence="1">
    <location>
        <begin position="465"/>
        <end position="480"/>
    </location>
</feature>